<organism evidence="3 4">
    <name type="scientific">Pedococcus cremeus</name>
    <dbReference type="NCBI Taxonomy" id="587636"/>
    <lineage>
        <taxon>Bacteria</taxon>
        <taxon>Bacillati</taxon>
        <taxon>Actinomycetota</taxon>
        <taxon>Actinomycetes</taxon>
        <taxon>Micrococcales</taxon>
        <taxon>Intrasporangiaceae</taxon>
        <taxon>Pedococcus</taxon>
    </lineage>
</organism>
<keyword evidence="2" id="KW-0472">Membrane</keyword>
<evidence type="ECO:0000313" key="4">
    <source>
        <dbReference type="Proteomes" id="UP000199019"/>
    </source>
</evidence>
<keyword evidence="4" id="KW-1185">Reference proteome</keyword>
<dbReference type="Proteomes" id="UP000199019">
    <property type="component" value="Unassembled WGS sequence"/>
</dbReference>
<dbReference type="STRING" id="587636.SAMN05216199_1524"/>
<evidence type="ECO:0000313" key="3">
    <source>
        <dbReference type="EMBL" id="SER94486.1"/>
    </source>
</evidence>
<feature type="compositionally biased region" description="Polar residues" evidence="1">
    <location>
        <begin position="13"/>
        <end position="22"/>
    </location>
</feature>
<reference evidence="4" key="1">
    <citation type="submission" date="2016-10" db="EMBL/GenBank/DDBJ databases">
        <authorList>
            <person name="Varghese N."/>
            <person name="Submissions S."/>
        </authorList>
    </citation>
    <scope>NUCLEOTIDE SEQUENCE [LARGE SCALE GENOMIC DNA]</scope>
    <source>
        <strain evidence="4">CGMCC 1.6963</strain>
    </source>
</reference>
<dbReference type="AlphaFoldDB" id="A0A1H9TBJ0"/>
<feature type="region of interest" description="Disordered" evidence="1">
    <location>
        <begin position="1"/>
        <end position="27"/>
    </location>
</feature>
<evidence type="ECO:0008006" key="5">
    <source>
        <dbReference type="Google" id="ProtNLM"/>
    </source>
</evidence>
<gene>
    <name evidence="3" type="ORF">SAMN05216199_1524</name>
</gene>
<protein>
    <recommendedName>
        <fullName evidence="5">Integral membrane protein</fullName>
    </recommendedName>
</protein>
<evidence type="ECO:0000256" key="2">
    <source>
        <dbReference type="SAM" id="Phobius"/>
    </source>
</evidence>
<proteinExistence type="predicted"/>
<dbReference type="RefSeq" id="WP_091756858.1">
    <property type="nucleotide sequence ID" value="NZ_FOHB01000002.1"/>
</dbReference>
<name>A0A1H9TBJ0_9MICO</name>
<keyword evidence="2" id="KW-1133">Transmembrane helix</keyword>
<keyword evidence="2" id="KW-0812">Transmembrane</keyword>
<feature type="transmembrane region" description="Helical" evidence="2">
    <location>
        <begin position="63"/>
        <end position="83"/>
    </location>
</feature>
<feature type="transmembrane region" description="Helical" evidence="2">
    <location>
        <begin position="95"/>
        <end position="112"/>
    </location>
</feature>
<evidence type="ECO:0000256" key="1">
    <source>
        <dbReference type="SAM" id="MobiDB-lite"/>
    </source>
</evidence>
<feature type="transmembrane region" description="Helical" evidence="2">
    <location>
        <begin position="118"/>
        <end position="137"/>
    </location>
</feature>
<dbReference type="EMBL" id="FOHB01000002">
    <property type="protein sequence ID" value="SER94486.1"/>
    <property type="molecule type" value="Genomic_DNA"/>
</dbReference>
<accession>A0A1H9TBJ0</accession>
<sequence>MTTTHSAPERATLDSTVTTTPAGRSGRPPATAIAAGALTLLVAGFGAYGAVYFTGLDGFTDLGLTFLVAYEFLSVLGIVSAIGTLRGRPLAHAGLVLYATWMQVFTAFKVGYIHETQAIPFAVVGLAVLVLSLAPATRRFVGR</sequence>
<feature type="transmembrane region" description="Helical" evidence="2">
    <location>
        <begin position="30"/>
        <end position="51"/>
    </location>
</feature>